<proteinExistence type="inferred from homology"/>
<sequence length="314" mass="34707">LAYWTFGSPANPAVLIPSSFRSVLATTTPFLYSSAGGGAAPPFPPDKFFVVVTSLLGAGESSSPSNTPAPWSGPNFPRVSFEDNVVLQHALLTEKLGVRRLFAEVGFSLGGKQTYHMLSRFPGFVDNAVVIAASARTSPHNWSFIEGPRLALVTAFDFHGGNYTEYPSHGIKAFWRAYSTWALSQEWFRARAWERLGYKTLLGYLGDAWTRDMDANDILVLLSTWQKGDISVYHPEDGGDLAKALHRIDAKVLVMPSRTDQYFPPADNELEVEHLNKGKLRVIDSIWGHLAGGGWNKDDAEFIKQEVKLFLGLE</sequence>
<dbReference type="GeneID" id="70179225"/>
<accession>A0A9P9BSJ6</accession>
<dbReference type="PANTHER" id="PTHR32268">
    <property type="entry name" value="HOMOSERINE O-ACETYLTRANSFERASE"/>
    <property type="match status" value="1"/>
</dbReference>
<keyword evidence="4" id="KW-0378">Hydrolase</keyword>
<evidence type="ECO:0000256" key="1">
    <source>
        <dbReference type="ARBA" id="ARBA00006886"/>
    </source>
</evidence>
<dbReference type="InterPro" id="IPR008220">
    <property type="entry name" value="HAT_MetX-like"/>
</dbReference>
<keyword evidence="5" id="KW-1185">Reference proteome</keyword>
<dbReference type="OrthoDB" id="9972683at2759"/>
<feature type="active site" description="Nucleophile" evidence="2">
    <location>
        <position position="108"/>
    </location>
</feature>
<dbReference type="Pfam" id="PF00561">
    <property type="entry name" value="Abhydrolase_1"/>
    <property type="match status" value="1"/>
</dbReference>
<dbReference type="InterPro" id="IPR029058">
    <property type="entry name" value="AB_hydrolase_fold"/>
</dbReference>
<dbReference type="GO" id="GO:0016747">
    <property type="term" value="F:acyltransferase activity, transferring groups other than amino-acyl groups"/>
    <property type="evidence" value="ECO:0007669"/>
    <property type="project" value="InterPro"/>
</dbReference>
<evidence type="ECO:0000313" key="5">
    <source>
        <dbReference type="Proteomes" id="UP000756346"/>
    </source>
</evidence>
<dbReference type="AlphaFoldDB" id="A0A9P9BSJ6"/>
<dbReference type="InterPro" id="IPR000073">
    <property type="entry name" value="AB_hydrolase_1"/>
</dbReference>
<name>A0A9P9BSJ6_9PEZI</name>
<dbReference type="GO" id="GO:0016787">
    <property type="term" value="F:hydrolase activity"/>
    <property type="evidence" value="ECO:0007669"/>
    <property type="project" value="UniProtKB-KW"/>
</dbReference>
<evidence type="ECO:0000256" key="2">
    <source>
        <dbReference type="PIRSR" id="PIRSR000443-1"/>
    </source>
</evidence>
<dbReference type="SUPFAM" id="SSF53474">
    <property type="entry name" value="alpha/beta-Hydrolases"/>
    <property type="match status" value="1"/>
</dbReference>
<dbReference type="PIRSF" id="PIRSF000443">
    <property type="entry name" value="Homoser_Ac_trans"/>
    <property type="match status" value="1"/>
</dbReference>
<dbReference type="Proteomes" id="UP000756346">
    <property type="component" value="Unassembled WGS sequence"/>
</dbReference>
<feature type="active site" evidence="2">
    <location>
        <position position="260"/>
    </location>
</feature>
<evidence type="ECO:0000259" key="3">
    <source>
        <dbReference type="Pfam" id="PF00561"/>
    </source>
</evidence>
<comment type="caution">
    <text evidence="4">The sequence shown here is derived from an EMBL/GenBank/DDBJ whole genome shotgun (WGS) entry which is preliminary data.</text>
</comment>
<feature type="domain" description="AB hydrolase-1" evidence="3">
    <location>
        <begin position="40"/>
        <end position="291"/>
    </location>
</feature>
<protein>
    <submittedName>
        <fullName evidence="4">Alpha/Beta hydrolase protein</fullName>
    </submittedName>
</protein>
<dbReference type="RefSeq" id="XP_046014610.1">
    <property type="nucleotide sequence ID" value="XM_046149679.1"/>
</dbReference>
<feature type="non-terminal residue" evidence="4">
    <location>
        <position position="1"/>
    </location>
</feature>
<dbReference type="Gene3D" id="3.40.50.1820">
    <property type="entry name" value="alpha/beta hydrolase"/>
    <property type="match status" value="1"/>
</dbReference>
<dbReference type="EMBL" id="JAGTJQ010000003">
    <property type="protein sequence ID" value="KAH7034517.1"/>
    <property type="molecule type" value="Genomic_DNA"/>
</dbReference>
<feature type="active site" evidence="2">
    <location>
        <position position="289"/>
    </location>
</feature>
<dbReference type="PANTHER" id="PTHR32268:SF15">
    <property type="entry name" value="HOMOSERINE ACETYLTRANSFERASE FAMILY PROTEIN (AFU_ORTHOLOGUE AFUA_1G15350)"/>
    <property type="match status" value="1"/>
</dbReference>
<comment type="similarity">
    <text evidence="1">Belongs to the AB hydrolase superfamily. MetX family.</text>
</comment>
<reference evidence="4" key="1">
    <citation type="journal article" date="2021" name="Nat. Commun.">
        <title>Genetic determinants of endophytism in the Arabidopsis root mycobiome.</title>
        <authorList>
            <person name="Mesny F."/>
            <person name="Miyauchi S."/>
            <person name="Thiergart T."/>
            <person name="Pickel B."/>
            <person name="Atanasova L."/>
            <person name="Karlsson M."/>
            <person name="Huettel B."/>
            <person name="Barry K.W."/>
            <person name="Haridas S."/>
            <person name="Chen C."/>
            <person name="Bauer D."/>
            <person name="Andreopoulos W."/>
            <person name="Pangilinan J."/>
            <person name="LaButti K."/>
            <person name="Riley R."/>
            <person name="Lipzen A."/>
            <person name="Clum A."/>
            <person name="Drula E."/>
            <person name="Henrissat B."/>
            <person name="Kohler A."/>
            <person name="Grigoriev I.V."/>
            <person name="Martin F.M."/>
            <person name="Hacquard S."/>
        </authorList>
    </citation>
    <scope>NUCLEOTIDE SEQUENCE</scope>
    <source>
        <strain evidence="4">MPI-CAGE-CH-0230</strain>
    </source>
</reference>
<gene>
    <name evidence="4" type="ORF">B0I36DRAFT_239258</name>
</gene>
<evidence type="ECO:0000313" key="4">
    <source>
        <dbReference type="EMBL" id="KAH7034517.1"/>
    </source>
</evidence>
<organism evidence="4 5">
    <name type="scientific">Microdochium trichocladiopsis</name>
    <dbReference type="NCBI Taxonomy" id="1682393"/>
    <lineage>
        <taxon>Eukaryota</taxon>
        <taxon>Fungi</taxon>
        <taxon>Dikarya</taxon>
        <taxon>Ascomycota</taxon>
        <taxon>Pezizomycotina</taxon>
        <taxon>Sordariomycetes</taxon>
        <taxon>Xylariomycetidae</taxon>
        <taxon>Xylariales</taxon>
        <taxon>Microdochiaceae</taxon>
        <taxon>Microdochium</taxon>
    </lineage>
</organism>